<dbReference type="EMBL" id="CAFBND010000011">
    <property type="protein sequence ID" value="CAB4931204.1"/>
    <property type="molecule type" value="Genomic_DNA"/>
</dbReference>
<accession>A0A6J7ILI3</accession>
<proteinExistence type="predicted"/>
<keyword evidence="2" id="KW-0472">Membrane</keyword>
<evidence type="ECO:0000313" key="3">
    <source>
        <dbReference type="EMBL" id="CAB4846243.1"/>
    </source>
</evidence>
<dbReference type="EMBL" id="CAFBPU010000010">
    <property type="protein sequence ID" value="CAB5027693.1"/>
    <property type="molecule type" value="Genomic_DNA"/>
</dbReference>
<evidence type="ECO:0000313" key="5">
    <source>
        <dbReference type="EMBL" id="CAB5027693.1"/>
    </source>
</evidence>
<evidence type="ECO:0000256" key="1">
    <source>
        <dbReference type="SAM" id="MobiDB-lite"/>
    </source>
</evidence>
<evidence type="ECO:0000256" key="2">
    <source>
        <dbReference type="SAM" id="Phobius"/>
    </source>
</evidence>
<organism evidence="4">
    <name type="scientific">freshwater metagenome</name>
    <dbReference type="NCBI Taxonomy" id="449393"/>
    <lineage>
        <taxon>unclassified sequences</taxon>
        <taxon>metagenomes</taxon>
        <taxon>ecological metagenomes</taxon>
    </lineage>
</organism>
<dbReference type="AlphaFoldDB" id="A0A6J7ILI3"/>
<feature type="transmembrane region" description="Helical" evidence="2">
    <location>
        <begin position="55"/>
        <end position="74"/>
    </location>
</feature>
<keyword evidence="2" id="KW-0812">Transmembrane</keyword>
<sequence>MTENANPSTPDAAETGAAFVAPMKAPSMPDITDLVQGSQGRKEPRSGGMSLGRNAIAAVSVAGLVLLGGGFFAGKAMAAGPASLYDAMQQASSGELPCGAPPANADGGGGGISRLCGGGTPGGGTPGGGAGGAGFPGGGFGRGLSGTVTAVTATTLTLETRAGSVTVALAADVAVAKTVAGAASDIVVGSTVQVASTTDASGNRTASRVTLVPADALPGGGPGGPADQSPAG</sequence>
<protein>
    <submittedName>
        <fullName evidence="4">Unannotated protein</fullName>
    </submittedName>
</protein>
<keyword evidence="2" id="KW-1133">Transmembrane helix</keyword>
<reference evidence="4" key="1">
    <citation type="submission" date="2020-05" db="EMBL/GenBank/DDBJ databases">
        <authorList>
            <person name="Chiriac C."/>
            <person name="Salcher M."/>
            <person name="Ghai R."/>
            <person name="Kavagutti S V."/>
        </authorList>
    </citation>
    <scope>NUCLEOTIDE SEQUENCE</scope>
</reference>
<dbReference type="EMBL" id="CAFBIZ010000008">
    <property type="protein sequence ID" value="CAB4846243.1"/>
    <property type="molecule type" value="Genomic_DNA"/>
</dbReference>
<evidence type="ECO:0000313" key="4">
    <source>
        <dbReference type="EMBL" id="CAB4931204.1"/>
    </source>
</evidence>
<gene>
    <name evidence="3" type="ORF">UFOPK3268_00132</name>
    <name evidence="4" type="ORF">UFOPK3752_00439</name>
    <name evidence="5" type="ORF">UFOPK4150_00672</name>
</gene>
<name>A0A6J7ILI3_9ZZZZ</name>
<feature type="region of interest" description="Disordered" evidence="1">
    <location>
        <begin position="31"/>
        <end position="50"/>
    </location>
</feature>